<evidence type="ECO:0000259" key="2">
    <source>
        <dbReference type="Pfam" id="PF06283"/>
    </source>
</evidence>
<gene>
    <name evidence="3" type="ORF">DDZ13_04440</name>
</gene>
<feature type="signal peptide" evidence="1">
    <location>
        <begin position="1"/>
        <end position="19"/>
    </location>
</feature>
<evidence type="ECO:0000313" key="4">
    <source>
        <dbReference type="Proteomes" id="UP000247099"/>
    </source>
</evidence>
<comment type="caution">
    <text evidence="3">The sequence shown here is derived from an EMBL/GenBank/DDBJ whole genome shotgun (WGS) entry which is preliminary data.</text>
</comment>
<dbReference type="InParanoid" id="A0A317ZI01"/>
<dbReference type="InterPro" id="IPR029062">
    <property type="entry name" value="Class_I_gatase-like"/>
</dbReference>
<organism evidence="3 4">
    <name type="scientific">Coraliomargarita sinensis</name>
    <dbReference type="NCBI Taxonomy" id="2174842"/>
    <lineage>
        <taxon>Bacteria</taxon>
        <taxon>Pseudomonadati</taxon>
        <taxon>Verrucomicrobiota</taxon>
        <taxon>Opitutia</taxon>
        <taxon>Puniceicoccales</taxon>
        <taxon>Coraliomargaritaceae</taxon>
        <taxon>Coraliomargarita</taxon>
    </lineage>
</organism>
<feature type="domain" description="ThuA-like" evidence="2">
    <location>
        <begin position="93"/>
        <end position="280"/>
    </location>
</feature>
<name>A0A317ZI01_9BACT</name>
<feature type="chain" id="PRO_5016301862" description="ThuA-like domain-containing protein" evidence="1">
    <location>
        <begin position="20"/>
        <end position="339"/>
    </location>
</feature>
<protein>
    <recommendedName>
        <fullName evidence="2">ThuA-like domain-containing protein</fullName>
    </recommendedName>
</protein>
<proteinExistence type="predicted"/>
<sequence length="339" mass="37360">MRKFFSLLSALLMPALGCAEDQTLTIPAGEGPGKGKHIVLISGDEEYRSEEACPMLAKILSVHHGFETTVLFAINPETGVINPQIQSNIPGLESLKTADLVILDTRFRKLPDDQLKHFADYVNTGKPLIGLRTATHAFRCGTDRFGIDWNNFGLNFLGEKWVAHHGKHKVEGARGVAVQAQQAHPILNSVEDVFAPSDVYTVKNLDESKATVLMRAAVTETMEPDSKILQDDPRNDPMQAAIWLHEYTAPSGTKGISLLSTMGASVDLESEDLRRVIVNAAFFLLDLKVPEKAEVSYVDPFEPTFFSFIPKDYWEARALKPSDFVLGKSPTVGLPKSKN</sequence>
<evidence type="ECO:0000313" key="3">
    <source>
        <dbReference type="EMBL" id="PXA05215.1"/>
    </source>
</evidence>
<accession>A0A317ZI01</accession>
<dbReference type="OrthoDB" id="189183at2"/>
<keyword evidence="1" id="KW-0732">Signal</keyword>
<dbReference type="InterPro" id="IPR029010">
    <property type="entry name" value="ThuA-like"/>
</dbReference>
<dbReference type="EMBL" id="QHJQ01000002">
    <property type="protein sequence ID" value="PXA05215.1"/>
    <property type="molecule type" value="Genomic_DNA"/>
</dbReference>
<dbReference type="Proteomes" id="UP000247099">
    <property type="component" value="Unassembled WGS sequence"/>
</dbReference>
<reference evidence="3 4" key="1">
    <citation type="submission" date="2018-05" db="EMBL/GenBank/DDBJ databases">
        <title>Coraliomargarita sinensis sp. nov., isolated from a marine solar saltern.</title>
        <authorList>
            <person name="Zhou L.Y."/>
        </authorList>
    </citation>
    <scope>NUCLEOTIDE SEQUENCE [LARGE SCALE GENOMIC DNA]</scope>
    <source>
        <strain evidence="3 4">WN38</strain>
    </source>
</reference>
<dbReference type="Pfam" id="PF06283">
    <property type="entry name" value="ThuA"/>
    <property type="match status" value="1"/>
</dbReference>
<dbReference type="Gene3D" id="3.40.50.880">
    <property type="match status" value="1"/>
</dbReference>
<evidence type="ECO:0000256" key="1">
    <source>
        <dbReference type="SAM" id="SignalP"/>
    </source>
</evidence>
<dbReference type="SUPFAM" id="SSF52317">
    <property type="entry name" value="Class I glutamine amidotransferase-like"/>
    <property type="match status" value="1"/>
</dbReference>
<dbReference type="RefSeq" id="WP_110130216.1">
    <property type="nucleotide sequence ID" value="NZ_QHJQ01000002.1"/>
</dbReference>
<dbReference type="AlphaFoldDB" id="A0A317ZI01"/>
<keyword evidence="4" id="KW-1185">Reference proteome</keyword>